<sequence length="88" mass="9855">MIPNNDLVEIFVLIMELVATNNIYFVVVYSVIVDIGCSLLDILTKRNKNSVIQLYPNNSLITSLYFLPTGIETSSISILVGEKEETFP</sequence>
<dbReference type="EMBL" id="FXTB01000014">
    <property type="protein sequence ID" value="SMO91339.1"/>
    <property type="molecule type" value="Genomic_DNA"/>
</dbReference>
<proteinExistence type="predicted"/>
<evidence type="ECO:0000313" key="1">
    <source>
        <dbReference type="EMBL" id="SMO91339.1"/>
    </source>
</evidence>
<protein>
    <submittedName>
        <fullName evidence="1">Uncharacterized protein</fullName>
    </submittedName>
</protein>
<dbReference type="AlphaFoldDB" id="A0A521F5C1"/>
<evidence type="ECO:0000313" key="2">
    <source>
        <dbReference type="Proteomes" id="UP000319040"/>
    </source>
</evidence>
<name>A0A521F5C1_SACCC</name>
<organism evidence="1 2">
    <name type="scientific">Saccharicrinis carchari</name>
    <dbReference type="NCBI Taxonomy" id="1168039"/>
    <lineage>
        <taxon>Bacteria</taxon>
        <taxon>Pseudomonadati</taxon>
        <taxon>Bacteroidota</taxon>
        <taxon>Bacteroidia</taxon>
        <taxon>Marinilabiliales</taxon>
        <taxon>Marinilabiliaceae</taxon>
        <taxon>Saccharicrinis</taxon>
    </lineage>
</organism>
<keyword evidence="2" id="KW-1185">Reference proteome</keyword>
<reference evidence="1 2" key="1">
    <citation type="submission" date="2017-05" db="EMBL/GenBank/DDBJ databases">
        <authorList>
            <person name="Varghese N."/>
            <person name="Submissions S."/>
        </authorList>
    </citation>
    <scope>NUCLEOTIDE SEQUENCE [LARGE SCALE GENOMIC DNA]</scope>
    <source>
        <strain evidence="1 2">DSM 27040</strain>
    </source>
</reference>
<accession>A0A521F5C1</accession>
<dbReference type="Proteomes" id="UP000319040">
    <property type="component" value="Unassembled WGS sequence"/>
</dbReference>
<gene>
    <name evidence="1" type="ORF">SAMN06265379_11446</name>
</gene>